<dbReference type="RefSeq" id="WP_013712314.1">
    <property type="nucleotide sequence ID" value="NC_015408.1"/>
</dbReference>
<name>A0AA34RCN2_CHLPE</name>
<evidence type="ECO:0000313" key="2">
    <source>
        <dbReference type="EMBL" id="AEB41236.1"/>
    </source>
</evidence>
<organism evidence="2 3">
    <name type="scientific">Chlamydia pecorum (strain ATCC VR-628 / DSM 29919 / E58)</name>
    <name type="common">Chlamydophila pecorum</name>
    <dbReference type="NCBI Taxonomy" id="331635"/>
    <lineage>
        <taxon>Bacteria</taxon>
        <taxon>Pseudomonadati</taxon>
        <taxon>Chlamydiota</taxon>
        <taxon>Chlamydiia</taxon>
        <taxon>Chlamydiales</taxon>
        <taxon>Chlamydiaceae</taxon>
        <taxon>Chlamydia/Chlamydophila group</taxon>
        <taxon>Chlamydia</taxon>
    </lineage>
</organism>
<reference evidence="2 3" key="1">
    <citation type="journal article" date="2011" name="J. Bacteriol.">
        <title>Genome sequence of the obligate intracellular animal pathogen Chlamydia pecorum E58.</title>
        <authorList>
            <person name="Mojica S."/>
            <person name="Huot Creasy H."/>
            <person name="Daugherty S."/>
            <person name="Read T.D."/>
            <person name="Kim T."/>
            <person name="Kaltenboeck B."/>
            <person name="Bavoil P."/>
            <person name="Myers G.S."/>
        </authorList>
    </citation>
    <scope>NUCLEOTIDE SEQUENCE [LARGE SCALE GENOMIC DNA]</scope>
    <source>
        <strain evidence="2 3">E58</strain>
    </source>
</reference>
<keyword evidence="1" id="KW-0812">Transmembrane</keyword>
<keyword evidence="3" id="KW-1185">Reference proteome</keyword>
<feature type="transmembrane region" description="Helical" evidence="1">
    <location>
        <begin position="12"/>
        <end position="34"/>
    </location>
</feature>
<evidence type="ECO:0000313" key="3">
    <source>
        <dbReference type="Proteomes" id="UP000008305"/>
    </source>
</evidence>
<dbReference type="KEGG" id="cpm:G5S_0221"/>
<keyword evidence="1" id="KW-1133">Transmembrane helix</keyword>
<dbReference type="GeneID" id="99718273"/>
<keyword evidence="1" id="KW-0472">Membrane</keyword>
<protein>
    <submittedName>
        <fullName evidence="2">Uncharacterized protein</fullName>
    </submittedName>
</protein>
<dbReference type="AlphaFoldDB" id="A0AA34RCN2"/>
<accession>A0AA34RCN2</accession>
<evidence type="ECO:0000256" key="1">
    <source>
        <dbReference type="SAM" id="Phobius"/>
    </source>
</evidence>
<gene>
    <name evidence="2" type="ordered locus">G5S_0221</name>
</gene>
<proteinExistence type="predicted"/>
<sequence>MASQSRHKRSFFLVEILMAISLTCVVLLPCIQFYSGVRKSFEENILLLQLPATIDSCFFAIEEDMRMQMLAGEFPSSGSGTLSSPMYTSLGKEILVPYAYKADIRKGVRMDNNIVKVCLADVSVELFPNQKHMVFVQRSLCVTS</sequence>
<dbReference type="Proteomes" id="UP000008305">
    <property type="component" value="Chromosome"/>
</dbReference>
<dbReference type="EMBL" id="CP002608">
    <property type="protein sequence ID" value="AEB41236.1"/>
    <property type="molecule type" value="Genomic_DNA"/>
</dbReference>